<evidence type="ECO:0000313" key="2">
    <source>
        <dbReference type="EMBL" id="OYR58383.1"/>
    </source>
</evidence>
<accession>A0A256IPL2</accession>
<dbReference type="AlphaFoldDB" id="A0A256IPL2"/>
<organism evidence="2 3">
    <name type="scientific">Halorubrum ezzemoulense</name>
    <name type="common">Halorubrum chaoviator</name>
    <dbReference type="NCBI Taxonomy" id="337243"/>
    <lineage>
        <taxon>Archaea</taxon>
        <taxon>Methanobacteriati</taxon>
        <taxon>Methanobacteriota</taxon>
        <taxon>Stenosarchaea group</taxon>
        <taxon>Halobacteria</taxon>
        <taxon>Halobacteriales</taxon>
        <taxon>Haloferacaceae</taxon>
        <taxon>Halorubrum</taxon>
    </lineage>
</organism>
<dbReference type="Pfam" id="PF14022">
    <property type="entry name" value="DUF4238"/>
    <property type="match status" value="1"/>
</dbReference>
<feature type="region of interest" description="Disordered" evidence="1">
    <location>
        <begin position="300"/>
        <end position="340"/>
    </location>
</feature>
<dbReference type="EMBL" id="NHOW01000188">
    <property type="protein sequence ID" value="OYR58383.1"/>
    <property type="molecule type" value="Genomic_DNA"/>
</dbReference>
<evidence type="ECO:0008006" key="4">
    <source>
        <dbReference type="Google" id="ProtNLM"/>
    </source>
</evidence>
<name>A0A256IPL2_HALEZ</name>
<gene>
    <name evidence="2" type="ORF">DJ83_14980</name>
</gene>
<reference evidence="2 3" key="1">
    <citation type="journal article" date="2014" name="Front. Microbiol.">
        <title>Population and genomic analysis of the genus Halorubrum.</title>
        <authorList>
            <person name="Fullmer M.S."/>
            <person name="Soucy S.M."/>
            <person name="Swithers K.S."/>
            <person name="Makkay A.M."/>
            <person name="Wheeler R."/>
            <person name="Ventosa A."/>
            <person name="Gogarten J.P."/>
            <person name="Papke R.T."/>
        </authorList>
    </citation>
    <scope>NUCLEOTIDE SEQUENCE [LARGE SCALE GENOMIC DNA]</scope>
    <source>
        <strain evidence="2 3">LD3</strain>
    </source>
</reference>
<dbReference type="InterPro" id="IPR025332">
    <property type="entry name" value="DUF4238"/>
</dbReference>
<comment type="caution">
    <text evidence="2">The sequence shown here is derived from an EMBL/GenBank/DDBJ whole genome shotgun (WGS) entry which is preliminary data.</text>
</comment>
<evidence type="ECO:0000313" key="3">
    <source>
        <dbReference type="Proteomes" id="UP000216409"/>
    </source>
</evidence>
<protein>
    <recommendedName>
        <fullName evidence="4">DUF4238 domain-containing protein</fullName>
    </recommendedName>
</protein>
<sequence>MPEKKNQHYVPRYVLKPWSDSNDQISCYHLDSERSFNEDVGSVCSRGYFYGQKHVEDALEKLDRYHSWPLNEIRDGTPISELSPQHKQLLLSYIGTQRNRTRSEKNDISSGEDMFREAAEDDMLAGRYEHLIEWRGEVSEDEKLDALVDASIKGIHHFLIIYGIFSYGVLGDLDGAILRNATDHDYIISDTPIVHDNPRFKDERGTRIAGTAERGLQIITPIDRRRSLLLYDPLVYNVDSNHRQELIITESDVIEEINLLQLHNAGDIVMEHTSNRGYISSIAHRTEEFRRRENIEKEIGGDEMPSWRISNEESHQTPLKSPDLSGVSSNSGIRYTEPRDEELMLQSKQMPRYAMDVADEASDVALIGAIRFLESNLGISGQD</sequence>
<evidence type="ECO:0000256" key="1">
    <source>
        <dbReference type="SAM" id="MobiDB-lite"/>
    </source>
</evidence>
<proteinExistence type="predicted"/>
<dbReference type="RefSeq" id="WP_094580499.1">
    <property type="nucleotide sequence ID" value="NZ_NHOW01000188.1"/>
</dbReference>
<dbReference type="Proteomes" id="UP000216409">
    <property type="component" value="Unassembled WGS sequence"/>
</dbReference>